<evidence type="ECO:0000256" key="1">
    <source>
        <dbReference type="SAM" id="Phobius"/>
    </source>
</evidence>
<dbReference type="EMBL" id="NQMM01000053">
    <property type="protein sequence ID" value="PKQ73455.1"/>
    <property type="molecule type" value="Genomic_DNA"/>
</dbReference>
<dbReference type="InterPro" id="IPR050706">
    <property type="entry name" value="Cyclic-di-GMP_PDE-like"/>
</dbReference>
<dbReference type="SUPFAM" id="SSF141868">
    <property type="entry name" value="EAL domain-like"/>
    <property type="match status" value="1"/>
</dbReference>
<dbReference type="RefSeq" id="WP_101326266.1">
    <property type="nucleotide sequence ID" value="NZ_NQMM01000053.1"/>
</dbReference>
<comment type="caution">
    <text evidence="3">The sequence shown here is derived from an EMBL/GenBank/DDBJ whole genome shotgun (WGS) entry which is preliminary data.</text>
</comment>
<keyword evidence="1" id="KW-1133">Transmembrane helix</keyword>
<evidence type="ECO:0000259" key="2">
    <source>
        <dbReference type="PROSITE" id="PS50883"/>
    </source>
</evidence>
<keyword evidence="1" id="KW-0472">Membrane</keyword>
<dbReference type="PROSITE" id="PS50883">
    <property type="entry name" value="EAL"/>
    <property type="match status" value="1"/>
</dbReference>
<dbReference type="PANTHER" id="PTHR33121:SF56">
    <property type="entry name" value="SIGNALLING PROTEIN WITH EAL AND C2 DOMAINS"/>
    <property type="match status" value="1"/>
</dbReference>
<keyword evidence="1" id="KW-0812">Transmembrane</keyword>
<proteinExistence type="predicted"/>
<evidence type="ECO:0000313" key="3">
    <source>
        <dbReference type="EMBL" id="PKQ73455.1"/>
    </source>
</evidence>
<evidence type="ECO:0000313" key="4">
    <source>
        <dbReference type="Proteomes" id="UP000233467"/>
    </source>
</evidence>
<dbReference type="Proteomes" id="UP000233467">
    <property type="component" value="Unassembled WGS sequence"/>
</dbReference>
<name>A0A2N3IQ64_AERSO</name>
<feature type="transmembrane region" description="Helical" evidence="1">
    <location>
        <begin position="218"/>
        <end position="238"/>
    </location>
</feature>
<dbReference type="CDD" id="cd01948">
    <property type="entry name" value="EAL"/>
    <property type="match status" value="1"/>
</dbReference>
<dbReference type="InterPro" id="IPR035919">
    <property type="entry name" value="EAL_sf"/>
</dbReference>
<dbReference type="InterPro" id="IPR001633">
    <property type="entry name" value="EAL_dom"/>
</dbReference>
<gene>
    <name evidence="3" type="ORF">CJP16_19985</name>
</gene>
<dbReference type="PANTHER" id="PTHR33121">
    <property type="entry name" value="CYCLIC DI-GMP PHOSPHODIESTERASE PDEF"/>
    <property type="match status" value="1"/>
</dbReference>
<feature type="domain" description="EAL" evidence="2">
    <location>
        <begin position="242"/>
        <end position="488"/>
    </location>
</feature>
<dbReference type="Gene3D" id="3.20.20.450">
    <property type="entry name" value="EAL domain"/>
    <property type="match status" value="1"/>
</dbReference>
<reference evidence="3 4" key="1">
    <citation type="journal article" date="2017" name="Front. Microbiol.">
        <title>Strong Genomic and Phenotypic Heterogeneity in the Aeromonas sobria Species Complex.</title>
        <authorList>
            <person name="Gauthier J."/>
            <person name="Vincent A.T."/>
            <person name="Charette S.J."/>
            <person name="Derome N."/>
        </authorList>
    </citation>
    <scope>NUCLEOTIDE SEQUENCE [LARGE SCALE GENOMIC DNA]</scope>
    <source>
        <strain evidence="3 4">TM18</strain>
    </source>
</reference>
<keyword evidence="4" id="KW-1185">Reference proteome</keyword>
<dbReference type="AlphaFoldDB" id="A0A2N3IQ64"/>
<dbReference type="SMART" id="SM00052">
    <property type="entry name" value="EAL"/>
    <property type="match status" value="1"/>
</dbReference>
<accession>A0A2N3IQ64</accession>
<sequence>MAPVVISQALVPLLSQPMAHHLLSQKMAEIKSAMAARNQELNVALTTQLKQFNYDCGAKDMALLRGPRFYSTHIRLQGLALASGEGCSSLGPAVSLLSTAKQDGILFGKFGLTPTPAQFQTEQEMVAYYRAGNNIAYWVLDNSWSHQLLQQPCSNCFYLEFSQQDLKATTIYFPRGDQAIKTEANSHSLSFSDPDILTHQTIWAGQALKQYAEDKIRLNGLLVGITLGLVLVAAYWLMRNYRRSLKALLQAGLVRREFVPFYQPVVDSRSKRVVGYEALLRWQRGDELIPPGTFIDYAEEQEVILPMTEQLLEQVISDLPLLAPEQWVSVNLVATHIEQPLLRQLLATHHNPSPDRLTFELTERKPIHDIKAATDEITLLQQMGYHFKLDDFGTGYGGFAYLQSLGIRQIKIDKMFVDTIGTSDLKRSVLDAIIAFGQESDMEMIAEGVETQQQVDYLGQHGVYLIQGYVFGKPMPLKMLQRWQREWQQRYREAS</sequence>
<dbReference type="GO" id="GO:0071111">
    <property type="term" value="F:cyclic-guanylate-specific phosphodiesterase activity"/>
    <property type="evidence" value="ECO:0007669"/>
    <property type="project" value="InterPro"/>
</dbReference>
<protein>
    <submittedName>
        <fullName evidence="3">Diguanylate phosphodiesterase</fullName>
    </submittedName>
</protein>
<organism evidence="3 4">
    <name type="scientific">Aeromonas sobria</name>
    <dbReference type="NCBI Taxonomy" id="646"/>
    <lineage>
        <taxon>Bacteria</taxon>
        <taxon>Pseudomonadati</taxon>
        <taxon>Pseudomonadota</taxon>
        <taxon>Gammaproteobacteria</taxon>
        <taxon>Aeromonadales</taxon>
        <taxon>Aeromonadaceae</taxon>
        <taxon>Aeromonas</taxon>
    </lineage>
</organism>
<dbReference type="Pfam" id="PF00563">
    <property type="entry name" value="EAL"/>
    <property type="match status" value="1"/>
</dbReference>